<dbReference type="EMBL" id="CM046505">
    <property type="protein sequence ID" value="KAI8674597.1"/>
    <property type="molecule type" value="Genomic_DNA"/>
</dbReference>
<accession>A0ACC0R4V5</accession>
<comment type="caution">
    <text evidence="1">The sequence shown here is derived from an EMBL/GenBank/DDBJ whole genome shotgun (WGS) entry which is preliminary data.</text>
</comment>
<evidence type="ECO:0000313" key="2">
    <source>
        <dbReference type="Proteomes" id="UP001065298"/>
    </source>
</evidence>
<sequence length="1337" mass="149852">MELAKLGLLPPSPAESSPENALTTKNPRTRTRGRAIPRKGHTKSRKGCLNCKRRRVKCPETFPECDNCKRLGITCEYSSMIPSKALQSTPTQFSMEDLRFFHHFLSHAYPPLPIKGDDVWKQVATISHNFDFLMHAILGLAASHLSLCDTTEFSSQALTHRVHAIRLFNERLSKPCVSKAEADARYATIMALTFQSSYMPEGMLEFMIMLRGCTVVSHTVIPVLGESLFSGFTAESHTERVLSLTRHDPINALIGDVLDAALTSVNNLRPICHSILEVRYLSVLDRILRLSKTSPVEGFTEICLAYTLFGETSEVEFNHFTERSNYAAQIIMAHFFVIEYILAAIALKPIIDSFPFRRVIIASWTKEISKKLPSGYEDNDNNNDNETFHALKRERRFLQTMAPFIDTVRNALLDSAARSRLWLDTPQARGVFKCTIAYTIASLATFVPFLSNFLGKPDGKHVVATITVYFHPARSVGSMIEAILIAIVAVAYGELISILSMVTSVFFGSTMHLVTVSHILVVVIFIGGGFGFMGWVKQRMQNPLVNVGSTLASLAIIGVVTRENHVMSNVFSNEKILQVFKMLVMGITTTAAVNLLLWRSSARQSLRQTMNRVSVPLGDMLYMITGSFLSGSEAGLVSDGFAAATSHYSKSYAQMMKDMREAKFEHYFLGHEEIYDHEKSVARSMENLAQSLGGLRNATNTQLEQLKHPKPASPGETGQSPVNHARDLFELFNSSISMSMTSLRQNLCRILHEPQFGRPPSYEINIDEDLRRNLMDSLDTFNTTRADALQGLYDRIEQMASSPTTTRANLEEVAAACGHFTFSLQSFGEEVLQYLDVLDDLEYVILHKSRSWRWLLFWQDRNAADHNNAIRMFDSAEADTLIRTRSRSLSSPEESRALPTRVDVATWYNAPDVNKVLAWFWRNLSALFKKMARDEIQFGLKVGIGAAMWAMLAFLPQTREVYNQWRGEWGLLSFMIVCSMTVGASNTVGWARFIGTLFGALASVVNWKVSHGYAFALIFLGWLASFINFYIIIQHGKAALGRISLLAYNVSTLYAYSMQRKANGKDSTTDEEVEQPDIVDIAQHRAIAVTAGIIWGLVVCRLIWPISARQKFKESLSVLHLQMGLIWKRGPLAVLYRSEGSQSYLKSGEQAALQRYAAELENLRQAAASEFELRGPFPVDVYGRVLRGTDRILDGFYGMSLVACRKGHITEGERALLQYTARERAILCDHICQAFQVVASSTMLEYPFADATPSIVSARENLLSKIFQFRKEHSSRPPSHDSEDSDDPAEVLVEERDYALLYAYALVTGQVADELRMVGKEIGSVFGVLDEDTRLLQ</sequence>
<reference evidence="1" key="1">
    <citation type="submission" date="2022-06" db="EMBL/GenBank/DDBJ databases">
        <title>Fusarium solani species complex genomes reveal bases of compartmentalisation and animal pathogenesis.</title>
        <authorList>
            <person name="Tsai I.J."/>
        </authorList>
    </citation>
    <scope>NUCLEOTIDE SEQUENCE</scope>
    <source>
        <strain evidence="1">Fu6.1</strain>
    </source>
</reference>
<organism evidence="1 2">
    <name type="scientific">Fusarium keratoplasticum</name>
    <dbReference type="NCBI Taxonomy" id="1328300"/>
    <lineage>
        <taxon>Eukaryota</taxon>
        <taxon>Fungi</taxon>
        <taxon>Dikarya</taxon>
        <taxon>Ascomycota</taxon>
        <taxon>Pezizomycotina</taxon>
        <taxon>Sordariomycetes</taxon>
        <taxon>Hypocreomycetidae</taxon>
        <taxon>Hypocreales</taxon>
        <taxon>Nectriaceae</taxon>
        <taxon>Fusarium</taxon>
        <taxon>Fusarium solani species complex</taxon>
    </lineage>
</organism>
<dbReference type="Proteomes" id="UP001065298">
    <property type="component" value="Chromosome 3"/>
</dbReference>
<keyword evidence="2" id="KW-1185">Reference proteome</keyword>
<protein>
    <submittedName>
        <fullName evidence="1">Uncharacterized protein</fullName>
    </submittedName>
</protein>
<name>A0ACC0R4V5_9HYPO</name>
<evidence type="ECO:0000313" key="1">
    <source>
        <dbReference type="EMBL" id="KAI8674597.1"/>
    </source>
</evidence>
<gene>
    <name evidence="1" type="ORF">NCS57_00358000</name>
</gene>
<proteinExistence type="predicted"/>